<evidence type="ECO:0000256" key="7">
    <source>
        <dbReference type="ARBA" id="ARBA00022737"/>
    </source>
</evidence>
<keyword evidence="4" id="KW-0945">Host-virus interaction</keyword>
<evidence type="ECO:0000256" key="11">
    <source>
        <dbReference type="ARBA" id="ARBA00023157"/>
    </source>
</evidence>
<keyword evidence="8" id="KW-0965">Cell junction</keyword>
<dbReference type="CDD" id="cd23509">
    <property type="entry name" value="Gnk2-like"/>
    <property type="match status" value="2"/>
</dbReference>
<evidence type="ECO:0000256" key="6">
    <source>
        <dbReference type="ARBA" id="ARBA00022729"/>
    </source>
</evidence>
<dbReference type="PANTHER" id="PTHR32080:SF2">
    <property type="entry name" value="PLASMODESMATA-LOCATED PROTEIN 8"/>
    <property type="match status" value="1"/>
</dbReference>
<dbReference type="PROSITE" id="PS51473">
    <property type="entry name" value="GNK2"/>
    <property type="match status" value="2"/>
</dbReference>
<keyword evidence="5 14" id="KW-0812">Transmembrane</keyword>
<evidence type="ECO:0000256" key="8">
    <source>
        <dbReference type="ARBA" id="ARBA00022949"/>
    </source>
</evidence>
<dbReference type="AlphaFoldDB" id="A0AAV7EXT1"/>
<feature type="domain" description="Gnk2-homologous" evidence="16">
    <location>
        <begin position="150"/>
        <end position="249"/>
    </location>
</feature>
<dbReference type="Pfam" id="PF01657">
    <property type="entry name" value="Stress-antifung"/>
    <property type="match status" value="2"/>
</dbReference>
<feature type="transmembrane region" description="Helical" evidence="14">
    <location>
        <begin position="265"/>
        <end position="285"/>
    </location>
</feature>
<dbReference type="FunFam" id="3.30.430.20:FF:000001">
    <property type="entry name" value="cysteine-rich repeat secretory protein 3"/>
    <property type="match status" value="1"/>
</dbReference>
<evidence type="ECO:0000259" key="16">
    <source>
        <dbReference type="PROSITE" id="PS51473"/>
    </source>
</evidence>
<dbReference type="Proteomes" id="UP000825729">
    <property type="component" value="Unassembled WGS sequence"/>
</dbReference>
<evidence type="ECO:0000313" key="18">
    <source>
        <dbReference type="Proteomes" id="UP000825729"/>
    </source>
</evidence>
<evidence type="ECO:0000256" key="15">
    <source>
        <dbReference type="SAM" id="SignalP"/>
    </source>
</evidence>
<dbReference type="InterPro" id="IPR002902">
    <property type="entry name" value="GNK2"/>
</dbReference>
<dbReference type="InterPro" id="IPR038408">
    <property type="entry name" value="GNK2_sf"/>
</dbReference>
<dbReference type="GO" id="GO:0009506">
    <property type="term" value="C:plasmodesma"/>
    <property type="evidence" value="ECO:0007669"/>
    <property type="project" value="UniProtKB-SubCell"/>
</dbReference>
<keyword evidence="7" id="KW-0677">Repeat</keyword>
<keyword evidence="10 14" id="KW-0472">Membrane</keyword>
<protein>
    <recommendedName>
        <fullName evidence="16">Gnk2-homologous domain-containing protein</fullName>
    </recommendedName>
</protein>
<evidence type="ECO:0000256" key="3">
    <source>
        <dbReference type="ARBA" id="ARBA00022475"/>
    </source>
</evidence>
<evidence type="ECO:0000256" key="5">
    <source>
        <dbReference type="ARBA" id="ARBA00022692"/>
    </source>
</evidence>
<dbReference type="EMBL" id="JAINDJ010000003">
    <property type="protein sequence ID" value="KAG9452416.1"/>
    <property type="molecule type" value="Genomic_DNA"/>
</dbReference>
<feature type="signal peptide" evidence="15">
    <location>
        <begin position="1"/>
        <end position="41"/>
    </location>
</feature>
<reference evidence="17 18" key="1">
    <citation type="submission" date="2021-07" db="EMBL/GenBank/DDBJ databases">
        <title>The Aristolochia fimbriata genome: insights into angiosperm evolution, floral development and chemical biosynthesis.</title>
        <authorList>
            <person name="Jiao Y."/>
        </authorList>
    </citation>
    <scope>NUCLEOTIDE SEQUENCE [LARGE SCALE GENOMIC DNA]</scope>
    <source>
        <strain evidence="17">IBCAS-2021</strain>
        <tissue evidence="17">Leaf</tissue>
    </source>
</reference>
<comment type="caution">
    <text evidence="17">The sequence shown here is derived from an EMBL/GenBank/DDBJ whole genome shotgun (WGS) entry which is preliminary data.</text>
</comment>
<accession>A0AAV7EXT1</accession>
<gene>
    <name evidence="17" type="ORF">H6P81_005320</name>
</gene>
<evidence type="ECO:0000256" key="2">
    <source>
        <dbReference type="ARBA" id="ARBA00022448"/>
    </source>
</evidence>
<dbReference type="GO" id="GO:0005886">
    <property type="term" value="C:plasma membrane"/>
    <property type="evidence" value="ECO:0007669"/>
    <property type="project" value="UniProtKB-SubCell"/>
</dbReference>
<comment type="subcellular location">
    <subcellularLocation>
        <location evidence="12">Cell junction</location>
        <location evidence="12">Plasmodesma</location>
    </subcellularLocation>
    <subcellularLocation>
        <location evidence="1">Cell membrane</location>
        <topology evidence="1">Single-pass type I membrane protein</topology>
    </subcellularLocation>
</comment>
<proteinExistence type="inferred from homology"/>
<dbReference type="InterPro" id="IPR051378">
    <property type="entry name" value="Cell2Cell_Antifungal"/>
</dbReference>
<evidence type="ECO:0000256" key="1">
    <source>
        <dbReference type="ARBA" id="ARBA00004251"/>
    </source>
</evidence>
<feature type="domain" description="Gnk2-homologous" evidence="16">
    <location>
        <begin position="42"/>
        <end position="149"/>
    </location>
</feature>
<keyword evidence="2" id="KW-0813">Transport</keyword>
<keyword evidence="3" id="KW-1003">Cell membrane</keyword>
<keyword evidence="9 14" id="KW-1133">Transmembrane helix</keyword>
<keyword evidence="11" id="KW-1015">Disulfide bond</keyword>
<dbReference type="Gene3D" id="3.30.430.20">
    <property type="entry name" value="Gnk2 domain, C-X8-C-X2-C motif"/>
    <property type="match status" value="2"/>
</dbReference>
<evidence type="ECO:0000256" key="10">
    <source>
        <dbReference type="ARBA" id="ARBA00023136"/>
    </source>
</evidence>
<comment type="similarity">
    <text evidence="13">Belongs to the cysteine-rich repeat secretory protein family. Plasmodesmata-located proteins (PDLD) subfamily.</text>
</comment>
<name>A0AAV7EXT1_ARIFI</name>
<evidence type="ECO:0000256" key="13">
    <source>
        <dbReference type="ARBA" id="ARBA00038393"/>
    </source>
</evidence>
<keyword evidence="18" id="KW-1185">Reference proteome</keyword>
<keyword evidence="6 15" id="KW-0732">Signal</keyword>
<evidence type="ECO:0000313" key="17">
    <source>
        <dbReference type="EMBL" id="KAG9452416.1"/>
    </source>
</evidence>
<evidence type="ECO:0000256" key="9">
    <source>
        <dbReference type="ARBA" id="ARBA00022989"/>
    </source>
</evidence>
<organism evidence="17 18">
    <name type="scientific">Aristolochia fimbriata</name>
    <name type="common">White veined hardy Dutchman's pipe vine</name>
    <dbReference type="NCBI Taxonomy" id="158543"/>
    <lineage>
        <taxon>Eukaryota</taxon>
        <taxon>Viridiplantae</taxon>
        <taxon>Streptophyta</taxon>
        <taxon>Embryophyta</taxon>
        <taxon>Tracheophyta</taxon>
        <taxon>Spermatophyta</taxon>
        <taxon>Magnoliopsida</taxon>
        <taxon>Magnoliidae</taxon>
        <taxon>Piperales</taxon>
        <taxon>Aristolochiaceae</taxon>
        <taxon>Aristolochia</taxon>
    </lineage>
</organism>
<evidence type="ECO:0000256" key="14">
    <source>
        <dbReference type="SAM" id="Phobius"/>
    </source>
</evidence>
<dbReference type="FunFam" id="3.30.430.20:FF:000011">
    <property type="entry name" value="Cysteine-rich repeat secretory protein 15"/>
    <property type="match status" value="1"/>
</dbReference>
<sequence>MLRVLLNHSSPARFNQALKLFSFLQLLLLLLLHGYSHLTSAQPFVYVGCSQNKVQQDSPFEANLNSLLSSIVGSSSQSSYNSFAIGNGTSGPPDAAAYGLYQCRGDLKLDSCSNCVQNAVGQLGLVCAYSNGARLELDGCYVRYENMDFLSKLDTTLVHKKCSPKTSEEEEFFRRRDDVLADLQAGTGFRVSSLGMVEGIAQCLGDLSSEDCSKCLGEAVAKLKNVCGSAVAADAYLSQCYARYWASGYYSHADSSGDDQVGKTVAIIVGSLAGLAVFIVLLSFLRRAIS</sequence>
<evidence type="ECO:0000256" key="4">
    <source>
        <dbReference type="ARBA" id="ARBA00022581"/>
    </source>
</evidence>
<dbReference type="PANTHER" id="PTHR32080">
    <property type="entry name" value="ANTIFUNGAL PROTEIN GINKBILOBIN-2-LIKE"/>
    <property type="match status" value="1"/>
</dbReference>
<feature type="chain" id="PRO_5043462416" description="Gnk2-homologous domain-containing protein" evidence="15">
    <location>
        <begin position="42"/>
        <end position="290"/>
    </location>
</feature>
<evidence type="ECO:0000256" key="12">
    <source>
        <dbReference type="ARBA" id="ARBA00024184"/>
    </source>
</evidence>